<comment type="catalytic activity">
    <reaction evidence="1">
        <text>a beta-lactam + H2O = a substituted beta-amino acid</text>
        <dbReference type="Rhea" id="RHEA:20401"/>
        <dbReference type="ChEBI" id="CHEBI:15377"/>
        <dbReference type="ChEBI" id="CHEBI:35627"/>
        <dbReference type="ChEBI" id="CHEBI:140347"/>
        <dbReference type="EC" id="3.5.2.6"/>
    </reaction>
</comment>
<dbReference type="InterPro" id="IPR045155">
    <property type="entry name" value="Beta-lactam_cat"/>
</dbReference>
<evidence type="ECO:0000313" key="6">
    <source>
        <dbReference type="EMBL" id="ANO53156.1"/>
    </source>
</evidence>
<feature type="domain" description="Beta-lactamase class A catalytic" evidence="5">
    <location>
        <begin position="113"/>
        <end position="261"/>
    </location>
</feature>
<gene>
    <name evidence="6" type="ORF">BA177_10480</name>
</gene>
<evidence type="ECO:0000259" key="5">
    <source>
        <dbReference type="Pfam" id="PF13354"/>
    </source>
</evidence>
<feature type="chain" id="PRO_5008260399" description="beta-lactamase" evidence="4">
    <location>
        <begin position="20"/>
        <end position="296"/>
    </location>
</feature>
<evidence type="ECO:0000256" key="2">
    <source>
        <dbReference type="ARBA" id="ARBA00009009"/>
    </source>
</evidence>
<dbReference type="Gene3D" id="3.40.710.10">
    <property type="entry name" value="DD-peptidase/beta-lactamase superfamily"/>
    <property type="match status" value="1"/>
</dbReference>
<dbReference type="GO" id="GO:0008800">
    <property type="term" value="F:beta-lactamase activity"/>
    <property type="evidence" value="ECO:0007669"/>
    <property type="project" value="UniProtKB-EC"/>
</dbReference>
<dbReference type="EMBL" id="CP016268">
    <property type="protein sequence ID" value="ANO53156.1"/>
    <property type="molecule type" value="Genomic_DNA"/>
</dbReference>
<dbReference type="InterPro" id="IPR000871">
    <property type="entry name" value="Beta-lactam_class-A"/>
</dbReference>
<evidence type="ECO:0000256" key="3">
    <source>
        <dbReference type="ARBA" id="ARBA00012865"/>
    </source>
</evidence>
<protein>
    <recommendedName>
        <fullName evidence="3">beta-lactamase</fullName>
        <ecNumber evidence="3">3.5.2.6</ecNumber>
    </recommendedName>
</protein>
<name>A0A193LL29_9GAMM</name>
<evidence type="ECO:0000313" key="7">
    <source>
        <dbReference type="Proteomes" id="UP000092695"/>
    </source>
</evidence>
<accession>A0A193LL29</accession>
<organism evidence="6 7">
    <name type="scientific">Woeseia oceani</name>
    <dbReference type="NCBI Taxonomy" id="1548547"/>
    <lineage>
        <taxon>Bacteria</taxon>
        <taxon>Pseudomonadati</taxon>
        <taxon>Pseudomonadota</taxon>
        <taxon>Gammaproteobacteria</taxon>
        <taxon>Woeseiales</taxon>
        <taxon>Woeseiaceae</taxon>
        <taxon>Woeseia</taxon>
    </lineage>
</organism>
<dbReference type="STRING" id="1548547.BA177_10480"/>
<comment type="similarity">
    <text evidence="2">Belongs to the class-A beta-lactamase family.</text>
</comment>
<dbReference type="AlphaFoldDB" id="A0A193LL29"/>
<dbReference type="PANTHER" id="PTHR35333">
    <property type="entry name" value="BETA-LACTAMASE"/>
    <property type="match status" value="1"/>
</dbReference>
<dbReference type="Pfam" id="PF13354">
    <property type="entry name" value="Beta-lactamase2"/>
    <property type="match status" value="1"/>
</dbReference>
<sequence length="296" mass="32970">MRSFLPAVLLLTLAQLAAAATEWQPLYSRVDPSLQLAMEKRLKENPEWARLIRSKKMAIGLVDLSGKQPRFARVNGNQMMYAASLPKIAILLGAYVSFEDGSLAETDAVHADLADMIRVSSNSAATRLIDQVGMAKIQTVLKDPQFGFYDENRGGGLWVGKRYASDGPRVGDPLYNISHGATVTQVCRFFYLLAKGKLISPDRSAQMLDDLADPHLHHKFVSQVEERAPDAQMFRKSGTWKQWHADAIMVRGSQWRDYILVGLVESKNGERVLRQVLPAMEELIVPAEFAEGTSQL</sequence>
<dbReference type="Proteomes" id="UP000092695">
    <property type="component" value="Chromosome"/>
</dbReference>
<evidence type="ECO:0000256" key="4">
    <source>
        <dbReference type="SAM" id="SignalP"/>
    </source>
</evidence>
<feature type="signal peptide" evidence="4">
    <location>
        <begin position="1"/>
        <end position="19"/>
    </location>
</feature>
<evidence type="ECO:0000256" key="1">
    <source>
        <dbReference type="ARBA" id="ARBA00001526"/>
    </source>
</evidence>
<keyword evidence="7" id="KW-1185">Reference proteome</keyword>
<dbReference type="PANTHER" id="PTHR35333:SF3">
    <property type="entry name" value="BETA-LACTAMASE-TYPE TRANSPEPTIDASE FOLD CONTAINING PROTEIN"/>
    <property type="match status" value="1"/>
</dbReference>
<dbReference type="GO" id="GO:0030655">
    <property type="term" value="P:beta-lactam antibiotic catabolic process"/>
    <property type="evidence" value="ECO:0007669"/>
    <property type="project" value="InterPro"/>
</dbReference>
<dbReference type="EC" id="3.5.2.6" evidence="3"/>
<dbReference type="GO" id="GO:0046677">
    <property type="term" value="P:response to antibiotic"/>
    <property type="evidence" value="ECO:0007669"/>
    <property type="project" value="InterPro"/>
</dbReference>
<keyword evidence="4" id="KW-0732">Signal</keyword>
<dbReference type="SUPFAM" id="SSF56601">
    <property type="entry name" value="beta-lactamase/transpeptidase-like"/>
    <property type="match status" value="1"/>
</dbReference>
<reference evidence="6 7" key="1">
    <citation type="submission" date="2016-06" db="EMBL/GenBank/DDBJ databases">
        <title>Complete genome sequence of a deep-branching marine Gamma Proteobacterium Woeseia oceani type strain XK5.</title>
        <authorList>
            <person name="Mu D."/>
            <person name="Du Z."/>
        </authorList>
    </citation>
    <scope>NUCLEOTIDE SEQUENCE [LARGE SCALE GENOMIC DNA]</scope>
    <source>
        <strain evidence="6 7">XK5</strain>
    </source>
</reference>
<dbReference type="InterPro" id="IPR012338">
    <property type="entry name" value="Beta-lactam/transpept-like"/>
</dbReference>
<dbReference type="KEGG" id="woc:BA177_10480"/>
<proteinExistence type="inferred from homology"/>